<dbReference type="GO" id="GO:0005886">
    <property type="term" value="C:plasma membrane"/>
    <property type="evidence" value="ECO:0007669"/>
    <property type="project" value="TreeGrafter"/>
</dbReference>
<comment type="similarity">
    <text evidence="2">Belongs to the GtrA family.</text>
</comment>
<evidence type="ECO:0000256" key="3">
    <source>
        <dbReference type="ARBA" id="ARBA00022692"/>
    </source>
</evidence>
<evidence type="ECO:0000313" key="9">
    <source>
        <dbReference type="Proteomes" id="UP000308054"/>
    </source>
</evidence>
<organism evidence="8 9">
    <name type="scientific">Marinicauda algicola</name>
    <dbReference type="NCBI Taxonomy" id="2029849"/>
    <lineage>
        <taxon>Bacteria</taxon>
        <taxon>Pseudomonadati</taxon>
        <taxon>Pseudomonadota</taxon>
        <taxon>Alphaproteobacteria</taxon>
        <taxon>Maricaulales</taxon>
        <taxon>Maricaulaceae</taxon>
        <taxon>Marinicauda</taxon>
    </lineage>
</organism>
<protein>
    <submittedName>
        <fullName evidence="8">GtrA family protein</fullName>
    </submittedName>
</protein>
<gene>
    <name evidence="8" type="ORF">E5163_04015</name>
</gene>
<feature type="domain" description="GtrA/DPMS transmembrane" evidence="7">
    <location>
        <begin position="21"/>
        <end position="134"/>
    </location>
</feature>
<accession>A0A4V3RYH5</accession>
<evidence type="ECO:0000256" key="4">
    <source>
        <dbReference type="ARBA" id="ARBA00022989"/>
    </source>
</evidence>
<dbReference type="EMBL" id="SRXW01000001">
    <property type="protein sequence ID" value="TGY90299.1"/>
    <property type="molecule type" value="Genomic_DNA"/>
</dbReference>
<keyword evidence="5 6" id="KW-0472">Membrane</keyword>
<dbReference type="InterPro" id="IPR007267">
    <property type="entry name" value="GtrA_DPMS_TM"/>
</dbReference>
<name>A0A4V3RYH5_9PROT</name>
<evidence type="ECO:0000256" key="5">
    <source>
        <dbReference type="ARBA" id="ARBA00023136"/>
    </source>
</evidence>
<dbReference type="AlphaFoldDB" id="A0A4V3RYH5"/>
<evidence type="ECO:0000256" key="6">
    <source>
        <dbReference type="SAM" id="Phobius"/>
    </source>
</evidence>
<feature type="transmembrane region" description="Helical" evidence="6">
    <location>
        <begin position="20"/>
        <end position="39"/>
    </location>
</feature>
<keyword evidence="3 6" id="KW-0812">Transmembrane</keyword>
<proteinExistence type="inferred from homology"/>
<dbReference type="InterPro" id="IPR051401">
    <property type="entry name" value="GtrA_CellWall_Glycosyl"/>
</dbReference>
<feature type="transmembrane region" description="Helical" evidence="6">
    <location>
        <begin position="46"/>
        <end position="65"/>
    </location>
</feature>
<evidence type="ECO:0000256" key="2">
    <source>
        <dbReference type="ARBA" id="ARBA00009399"/>
    </source>
</evidence>
<feature type="transmembrane region" description="Helical" evidence="6">
    <location>
        <begin position="115"/>
        <end position="134"/>
    </location>
</feature>
<dbReference type="PANTHER" id="PTHR38459:SF1">
    <property type="entry name" value="PROPHAGE BACTOPRENOL-LINKED GLUCOSE TRANSLOCASE HOMOLOG"/>
    <property type="match status" value="1"/>
</dbReference>
<keyword evidence="9" id="KW-1185">Reference proteome</keyword>
<feature type="transmembrane region" description="Helical" evidence="6">
    <location>
        <begin position="85"/>
        <end position="103"/>
    </location>
</feature>
<dbReference type="Pfam" id="PF04138">
    <property type="entry name" value="GtrA_DPMS_TM"/>
    <property type="match status" value="1"/>
</dbReference>
<dbReference type="RefSeq" id="WP_135994797.1">
    <property type="nucleotide sequence ID" value="NZ_SRXW01000001.1"/>
</dbReference>
<dbReference type="PANTHER" id="PTHR38459">
    <property type="entry name" value="PROPHAGE BACTOPRENOL-LINKED GLUCOSE TRANSLOCASE HOMOLOG"/>
    <property type="match status" value="1"/>
</dbReference>
<comment type="subcellular location">
    <subcellularLocation>
        <location evidence="1">Membrane</location>
        <topology evidence="1">Multi-pass membrane protein</topology>
    </subcellularLocation>
</comment>
<dbReference type="Proteomes" id="UP000308054">
    <property type="component" value="Unassembled WGS sequence"/>
</dbReference>
<sequence>MPPFITFLLASLRSSGRKFFRYIAVGLISNLLLYLLYLLMTRFSVAPELSSAAAFLLGASGTYIANRGWSFESKLSHTVAAPRYFLVYCVGLGVQIVMLSATYRGLGIPHEISQLAAMITAAGTIFTLLNFWVFGPAK</sequence>
<evidence type="ECO:0000313" key="8">
    <source>
        <dbReference type="EMBL" id="TGY90299.1"/>
    </source>
</evidence>
<evidence type="ECO:0000259" key="7">
    <source>
        <dbReference type="Pfam" id="PF04138"/>
    </source>
</evidence>
<comment type="caution">
    <text evidence="8">The sequence shown here is derived from an EMBL/GenBank/DDBJ whole genome shotgun (WGS) entry which is preliminary data.</text>
</comment>
<reference evidence="8 9" key="1">
    <citation type="journal article" date="2017" name="Int. J. Syst. Evol. Microbiol.">
        <title>Marinicauda algicola sp. nov., isolated from a marine red alga Rhodosorus marinus.</title>
        <authorList>
            <person name="Jeong S.E."/>
            <person name="Jeon S.H."/>
            <person name="Chun B.H."/>
            <person name="Kim D.W."/>
            <person name="Jeon C.O."/>
        </authorList>
    </citation>
    <scope>NUCLEOTIDE SEQUENCE [LARGE SCALE GENOMIC DNA]</scope>
    <source>
        <strain evidence="8 9">JCM 31718</strain>
    </source>
</reference>
<dbReference type="GO" id="GO:0000271">
    <property type="term" value="P:polysaccharide biosynthetic process"/>
    <property type="evidence" value="ECO:0007669"/>
    <property type="project" value="InterPro"/>
</dbReference>
<keyword evidence="4 6" id="KW-1133">Transmembrane helix</keyword>
<evidence type="ECO:0000256" key="1">
    <source>
        <dbReference type="ARBA" id="ARBA00004141"/>
    </source>
</evidence>